<accession>A0ABV6AN44</accession>
<gene>
    <name evidence="3" type="ORF">ACFFP0_24590</name>
</gene>
<keyword evidence="1" id="KW-0175">Coiled coil</keyword>
<dbReference type="RefSeq" id="WP_377264857.1">
    <property type="nucleotide sequence ID" value="NZ_JBHMAA010000032.1"/>
</dbReference>
<dbReference type="InterPro" id="IPR032427">
    <property type="entry name" value="P22_portal"/>
</dbReference>
<dbReference type="Pfam" id="PF16510">
    <property type="entry name" value="P22_portal"/>
    <property type="match status" value="1"/>
</dbReference>
<sequence>MASKQDRQAENEKIVTEAKERFTRCEEWESDSRRKFVEDLKFANGDPDNGWQWDAAIITNRVNDDKPCLTINKTRQHNLIITNDAKQNKPGVNIKPVGDGASYDAAQVFEGVVRHIEYQSSAEQAYDTASMFQVQGGIGYWRIVTDYVSDESFDQEIYIRRVKNPLAVYLDPDIAELDGSDARFGFVFEDVDAEQFKKEYPDQSEYLASTSFGIEGCWGGKDKVRICEYYRMEDKKDRLLAFSIPEGYEQAGQQIIVRESQMTDDQKAVYELVKDVKDAVTSRDIVTDEIMWYKIAGDRVVDSRPWPGKYIPIVRIVGEETVIEGKLDRKGHTRAMKDAQRMYNYWASEATAQVALQTKTPYVAPAEAIENYESYWQQANTSNAAVLPYNALSDNGKEIPRPQREQPPQMASAYMQGMQICENQMMMSSGQYQSQFGQNENATSGRAINERQRQGDTATYHFIDGLSVGIRFTGVILVDLIPKIYDTERVIRILAKDGTENDIQIDPKATDAYQQTPQAGPKEAKEANSVAAIFNPNVGRYEVESDVGPGYATRRQEAFNAMTQIAAQNDKFMEIAGDLMWRSADFPLADELAERWSRIIPKNITGEGPPPEIQQMTQMIKHLQDTIVELNKKLTDKDADLNVKEYDATTRRISAIGNSGPTITPEQIQPVLMQLLQQMLSSGGPEEPQAGFEQPPEPQPMMQPQGMM</sequence>
<feature type="coiled-coil region" evidence="1">
    <location>
        <begin position="613"/>
        <end position="640"/>
    </location>
</feature>
<protein>
    <submittedName>
        <fullName evidence="3">Portal protein</fullName>
    </submittedName>
</protein>
<proteinExistence type="predicted"/>
<comment type="caution">
    <text evidence="3">The sequence shown here is derived from an EMBL/GenBank/DDBJ whole genome shotgun (WGS) entry which is preliminary data.</text>
</comment>
<organism evidence="3 4">
    <name type="scientific">Rhizobium puerariae</name>
    <dbReference type="NCBI Taxonomy" id="1585791"/>
    <lineage>
        <taxon>Bacteria</taxon>
        <taxon>Pseudomonadati</taxon>
        <taxon>Pseudomonadota</taxon>
        <taxon>Alphaproteobacteria</taxon>
        <taxon>Hyphomicrobiales</taxon>
        <taxon>Rhizobiaceae</taxon>
        <taxon>Rhizobium/Agrobacterium group</taxon>
        <taxon>Rhizobium</taxon>
    </lineage>
</organism>
<dbReference type="Proteomes" id="UP001589692">
    <property type="component" value="Unassembled WGS sequence"/>
</dbReference>
<evidence type="ECO:0000256" key="2">
    <source>
        <dbReference type="SAM" id="MobiDB-lite"/>
    </source>
</evidence>
<evidence type="ECO:0000256" key="1">
    <source>
        <dbReference type="SAM" id="Coils"/>
    </source>
</evidence>
<name>A0ABV6AN44_9HYPH</name>
<dbReference type="EMBL" id="JBHMAA010000032">
    <property type="protein sequence ID" value="MFB9952040.1"/>
    <property type="molecule type" value="Genomic_DNA"/>
</dbReference>
<reference evidence="3 4" key="1">
    <citation type="submission" date="2024-09" db="EMBL/GenBank/DDBJ databases">
        <authorList>
            <person name="Sun Q."/>
            <person name="Mori K."/>
        </authorList>
    </citation>
    <scope>NUCLEOTIDE SEQUENCE [LARGE SCALE GENOMIC DNA]</scope>
    <source>
        <strain evidence="3 4">TBRC 4938</strain>
    </source>
</reference>
<evidence type="ECO:0000313" key="3">
    <source>
        <dbReference type="EMBL" id="MFB9952040.1"/>
    </source>
</evidence>
<evidence type="ECO:0000313" key="4">
    <source>
        <dbReference type="Proteomes" id="UP001589692"/>
    </source>
</evidence>
<keyword evidence="4" id="KW-1185">Reference proteome</keyword>
<feature type="region of interest" description="Disordered" evidence="2">
    <location>
        <begin position="680"/>
        <end position="708"/>
    </location>
</feature>